<gene>
    <name evidence="2" type="ordered locus">Os01g0817900</name>
    <name evidence="2" type="ORF">OSNPB_010817900</name>
</gene>
<evidence type="ECO:0000313" key="2">
    <source>
        <dbReference type="EMBL" id="BAS74940.1"/>
    </source>
</evidence>
<evidence type="ECO:0000313" key="3">
    <source>
        <dbReference type="Proteomes" id="UP000059680"/>
    </source>
</evidence>
<feature type="region of interest" description="Disordered" evidence="1">
    <location>
        <begin position="57"/>
        <end position="85"/>
    </location>
</feature>
<dbReference type="EMBL" id="AP014957">
    <property type="protein sequence ID" value="BAS74940.1"/>
    <property type="molecule type" value="Genomic_DNA"/>
</dbReference>
<accession>A0A0P0V9N5</accession>
<name>A0A0P0V9N5_ORYSJ</name>
<dbReference type="AlphaFoldDB" id="A0A0P0V9N5"/>
<feature type="non-terminal residue" evidence="2">
    <location>
        <position position="85"/>
    </location>
</feature>
<dbReference type="PaxDb" id="39947-A0A0P0V9N5"/>
<evidence type="ECO:0000256" key="1">
    <source>
        <dbReference type="SAM" id="MobiDB-lite"/>
    </source>
</evidence>
<reference evidence="2 3" key="3">
    <citation type="journal article" date="2013" name="Rice">
        <title>Improvement of the Oryza sativa Nipponbare reference genome using next generation sequence and optical map data.</title>
        <authorList>
            <person name="Kawahara Y."/>
            <person name="de la Bastide M."/>
            <person name="Hamilton J.P."/>
            <person name="Kanamori H."/>
            <person name="McCombie W.R."/>
            <person name="Ouyang S."/>
            <person name="Schwartz D.C."/>
            <person name="Tanaka T."/>
            <person name="Wu J."/>
            <person name="Zhou S."/>
            <person name="Childs K.L."/>
            <person name="Davidson R.M."/>
            <person name="Lin H."/>
            <person name="Quesada-Ocampo L."/>
            <person name="Vaillancourt B."/>
            <person name="Sakai H."/>
            <person name="Lee S.S."/>
            <person name="Kim J."/>
            <person name="Numa H."/>
            <person name="Itoh T."/>
            <person name="Buell C.R."/>
            <person name="Matsumoto T."/>
        </authorList>
    </citation>
    <scope>NUCLEOTIDE SEQUENCE [LARGE SCALE GENOMIC DNA]</scope>
    <source>
        <strain evidence="3">cv. Nipponbare</strain>
    </source>
</reference>
<proteinExistence type="predicted"/>
<reference evidence="3" key="1">
    <citation type="journal article" date="2005" name="Nature">
        <title>The map-based sequence of the rice genome.</title>
        <authorList>
            <consortium name="International rice genome sequencing project (IRGSP)"/>
            <person name="Matsumoto T."/>
            <person name="Wu J."/>
            <person name="Kanamori H."/>
            <person name="Katayose Y."/>
            <person name="Fujisawa M."/>
            <person name="Namiki N."/>
            <person name="Mizuno H."/>
            <person name="Yamamoto K."/>
            <person name="Antonio B.A."/>
            <person name="Baba T."/>
            <person name="Sakata K."/>
            <person name="Nagamura Y."/>
            <person name="Aoki H."/>
            <person name="Arikawa K."/>
            <person name="Arita K."/>
            <person name="Bito T."/>
            <person name="Chiden Y."/>
            <person name="Fujitsuka N."/>
            <person name="Fukunaka R."/>
            <person name="Hamada M."/>
            <person name="Harada C."/>
            <person name="Hayashi A."/>
            <person name="Hijishita S."/>
            <person name="Honda M."/>
            <person name="Hosokawa S."/>
            <person name="Ichikawa Y."/>
            <person name="Idonuma A."/>
            <person name="Iijima M."/>
            <person name="Ikeda M."/>
            <person name="Ikeno M."/>
            <person name="Ito K."/>
            <person name="Ito S."/>
            <person name="Ito T."/>
            <person name="Ito Y."/>
            <person name="Ito Y."/>
            <person name="Iwabuchi A."/>
            <person name="Kamiya K."/>
            <person name="Karasawa W."/>
            <person name="Kurita K."/>
            <person name="Katagiri S."/>
            <person name="Kikuta A."/>
            <person name="Kobayashi H."/>
            <person name="Kobayashi N."/>
            <person name="Machita K."/>
            <person name="Maehara T."/>
            <person name="Masukawa M."/>
            <person name="Mizubayashi T."/>
            <person name="Mukai Y."/>
            <person name="Nagasaki H."/>
            <person name="Nagata Y."/>
            <person name="Naito S."/>
            <person name="Nakashima M."/>
            <person name="Nakama Y."/>
            <person name="Nakamichi Y."/>
            <person name="Nakamura M."/>
            <person name="Meguro A."/>
            <person name="Negishi M."/>
            <person name="Ohta I."/>
            <person name="Ohta T."/>
            <person name="Okamoto M."/>
            <person name="Ono N."/>
            <person name="Saji S."/>
            <person name="Sakaguchi M."/>
            <person name="Sakai K."/>
            <person name="Shibata M."/>
            <person name="Shimokawa T."/>
            <person name="Song J."/>
            <person name="Takazaki Y."/>
            <person name="Terasawa K."/>
            <person name="Tsugane M."/>
            <person name="Tsuji K."/>
            <person name="Ueda S."/>
            <person name="Waki K."/>
            <person name="Yamagata H."/>
            <person name="Yamamoto M."/>
            <person name="Yamamoto S."/>
            <person name="Yamane H."/>
            <person name="Yoshiki S."/>
            <person name="Yoshihara R."/>
            <person name="Yukawa K."/>
            <person name="Zhong H."/>
            <person name="Yano M."/>
            <person name="Yuan Q."/>
            <person name="Ouyang S."/>
            <person name="Liu J."/>
            <person name="Jones K.M."/>
            <person name="Gansberger K."/>
            <person name="Moffat K."/>
            <person name="Hill J."/>
            <person name="Bera J."/>
            <person name="Fadrosh D."/>
            <person name="Jin S."/>
            <person name="Johri S."/>
            <person name="Kim M."/>
            <person name="Overton L."/>
            <person name="Reardon M."/>
            <person name="Tsitrin T."/>
            <person name="Vuong H."/>
            <person name="Weaver B."/>
            <person name="Ciecko A."/>
            <person name="Tallon L."/>
            <person name="Jackson J."/>
            <person name="Pai G."/>
            <person name="Aken S.V."/>
            <person name="Utterback T."/>
            <person name="Reidmuller S."/>
            <person name="Feldblyum T."/>
            <person name="Hsiao J."/>
            <person name="Zismann V."/>
            <person name="Iobst S."/>
            <person name="de Vazeille A.R."/>
            <person name="Buell C.R."/>
            <person name="Ying K."/>
            <person name="Li Y."/>
            <person name="Lu T."/>
            <person name="Huang Y."/>
            <person name="Zhao Q."/>
            <person name="Feng Q."/>
            <person name="Zhang L."/>
            <person name="Zhu J."/>
            <person name="Weng Q."/>
            <person name="Mu J."/>
            <person name="Lu Y."/>
            <person name="Fan D."/>
            <person name="Liu Y."/>
            <person name="Guan J."/>
            <person name="Zhang Y."/>
            <person name="Yu S."/>
            <person name="Liu X."/>
            <person name="Zhang Y."/>
            <person name="Hong G."/>
            <person name="Han B."/>
            <person name="Choisne N."/>
            <person name="Demange N."/>
            <person name="Orjeda G."/>
            <person name="Samain S."/>
            <person name="Cattolico L."/>
            <person name="Pelletier E."/>
            <person name="Couloux A."/>
            <person name="Segurens B."/>
            <person name="Wincker P."/>
            <person name="D'Hont A."/>
            <person name="Scarpelli C."/>
            <person name="Weissenbach J."/>
            <person name="Salanoubat M."/>
            <person name="Quetier F."/>
            <person name="Yu Y."/>
            <person name="Kim H.R."/>
            <person name="Rambo T."/>
            <person name="Currie J."/>
            <person name="Collura K."/>
            <person name="Luo M."/>
            <person name="Yang T."/>
            <person name="Ammiraju J.S.S."/>
            <person name="Engler F."/>
            <person name="Soderlund C."/>
            <person name="Wing R.A."/>
            <person name="Palmer L.E."/>
            <person name="de la Bastide M."/>
            <person name="Spiegel L."/>
            <person name="Nascimento L."/>
            <person name="Zutavern T."/>
            <person name="O'Shaughnessy A."/>
            <person name="Dike S."/>
            <person name="Dedhia N."/>
            <person name="Preston R."/>
            <person name="Balija V."/>
            <person name="McCombie W.R."/>
            <person name="Chow T."/>
            <person name="Chen H."/>
            <person name="Chung M."/>
            <person name="Chen C."/>
            <person name="Shaw J."/>
            <person name="Wu H."/>
            <person name="Hsiao K."/>
            <person name="Chao Y."/>
            <person name="Chu M."/>
            <person name="Cheng C."/>
            <person name="Hour A."/>
            <person name="Lee P."/>
            <person name="Lin S."/>
            <person name="Lin Y."/>
            <person name="Liou J."/>
            <person name="Liu S."/>
            <person name="Hsing Y."/>
            <person name="Raghuvanshi S."/>
            <person name="Mohanty A."/>
            <person name="Bharti A.K."/>
            <person name="Gaur A."/>
            <person name="Gupta V."/>
            <person name="Kumar D."/>
            <person name="Ravi V."/>
            <person name="Vij S."/>
            <person name="Kapur A."/>
            <person name="Khurana P."/>
            <person name="Khurana P."/>
            <person name="Khurana J.P."/>
            <person name="Tyagi A.K."/>
            <person name="Gaikwad K."/>
            <person name="Singh A."/>
            <person name="Dalal V."/>
            <person name="Srivastava S."/>
            <person name="Dixit A."/>
            <person name="Pal A.K."/>
            <person name="Ghazi I.A."/>
            <person name="Yadav M."/>
            <person name="Pandit A."/>
            <person name="Bhargava A."/>
            <person name="Sureshbabu K."/>
            <person name="Batra K."/>
            <person name="Sharma T.R."/>
            <person name="Mohapatra T."/>
            <person name="Singh N.K."/>
            <person name="Messing J."/>
            <person name="Nelson A.B."/>
            <person name="Fuks G."/>
            <person name="Kavchok S."/>
            <person name="Keizer G."/>
            <person name="Linton E."/>
            <person name="Llaca V."/>
            <person name="Song R."/>
            <person name="Tanyolac B."/>
            <person name="Young S."/>
            <person name="Ho-Il K."/>
            <person name="Hahn J.H."/>
            <person name="Sangsakoo G."/>
            <person name="Vanavichit A."/>
            <person name="de Mattos Luiz.A.T."/>
            <person name="Zimmer P.D."/>
            <person name="Malone G."/>
            <person name="Dellagostin O."/>
            <person name="de Oliveira A.C."/>
            <person name="Bevan M."/>
            <person name="Bancroft I."/>
            <person name="Minx P."/>
            <person name="Cordum H."/>
            <person name="Wilson R."/>
            <person name="Cheng Z."/>
            <person name="Jin W."/>
            <person name="Jiang J."/>
            <person name="Leong S.A."/>
            <person name="Iwama H."/>
            <person name="Gojobori T."/>
            <person name="Itoh T."/>
            <person name="Niimura Y."/>
            <person name="Fujii Y."/>
            <person name="Habara T."/>
            <person name="Sakai H."/>
            <person name="Sato Y."/>
            <person name="Wilson G."/>
            <person name="Kumar K."/>
            <person name="McCouch S."/>
            <person name="Juretic N."/>
            <person name="Hoen D."/>
            <person name="Wright S."/>
            <person name="Bruskiewich R."/>
            <person name="Bureau T."/>
            <person name="Miyao A."/>
            <person name="Hirochika H."/>
            <person name="Nishikawa T."/>
            <person name="Kadowaki K."/>
            <person name="Sugiura M."/>
            <person name="Burr B."/>
            <person name="Sasaki T."/>
        </authorList>
    </citation>
    <scope>NUCLEOTIDE SEQUENCE [LARGE SCALE GENOMIC DNA]</scope>
    <source>
        <strain evidence="3">cv. Nipponbare</strain>
    </source>
</reference>
<dbReference type="Gramene" id="Os01t0817900-00">
    <property type="protein sequence ID" value="Os01t0817900-00"/>
    <property type="gene ID" value="Os01g0817900"/>
</dbReference>
<protein>
    <submittedName>
        <fullName evidence="2">Os01g0817900 protein</fullName>
    </submittedName>
</protein>
<organism evidence="2 3">
    <name type="scientific">Oryza sativa subsp. japonica</name>
    <name type="common">Rice</name>
    <dbReference type="NCBI Taxonomy" id="39947"/>
    <lineage>
        <taxon>Eukaryota</taxon>
        <taxon>Viridiplantae</taxon>
        <taxon>Streptophyta</taxon>
        <taxon>Embryophyta</taxon>
        <taxon>Tracheophyta</taxon>
        <taxon>Spermatophyta</taxon>
        <taxon>Magnoliopsida</taxon>
        <taxon>Liliopsida</taxon>
        <taxon>Poales</taxon>
        <taxon>Poaceae</taxon>
        <taxon>BOP clade</taxon>
        <taxon>Oryzoideae</taxon>
        <taxon>Oryzeae</taxon>
        <taxon>Oryzinae</taxon>
        <taxon>Oryza</taxon>
        <taxon>Oryza sativa</taxon>
    </lineage>
</organism>
<reference evidence="2 3" key="2">
    <citation type="journal article" date="2013" name="Plant Cell Physiol.">
        <title>Rice Annotation Project Database (RAP-DB): an integrative and interactive database for rice genomics.</title>
        <authorList>
            <person name="Sakai H."/>
            <person name="Lee S.S."/>
            <person name="Tanaka T."/>
            <person name="Numa H."/>
            <person name="Kim J."/>
            <person name="Kawahara Y."/>
            <person name="Wakimoto H."/>
            <person name="Yang C.C."/>
            <person name="Iwamoto M."/>
            <person name="Abe T."/>
            <person name="Yamada Y."/>
            <person name="Muto A."/>
            <person name="Inokuchi H."/>
            <person name="Ikemura T."/>
            <person name="Matsumoto T."/>
            <person name="Sasaki T."/>
            <person name="Itoh T."/>
        </authorList>
    </citation>
    <scope>NUCLEOTIDE SEQUENCE [LARGE SCALE GENOMIC DNA]</scope>
    <source>
        <strain evidence="3">cv. Nipponbare</strain>
    </source>
</reference>
<dbReference type="Proteomes" id="UP000059680">
    <property type="component" value="Chromosome 1"/>
</dbReference>
<dbReference type="InParanoid" id="A0A0P0V9N5"/>
<keyword evidence="3" id="KW-1185">Reference proteome</keyword>
<sequence length="85" mass="9642">MTGRLTWSWMLRNRSRVVLAENARHGSAEISRRCSFRALFAVASGLRRFRASTLRTQDGRGFAETRLASIPRRPRPPPHPTSPPT</sequence>